<dbReference type="GO" id="GO:0005524">
    <property type="term" value="F:ATP binding"/>
    <property type="evidence" value="ECO:0007669"/>
    <property type="project" value="InterPro"/>
</dbReference>
<dbReference type="AlphaFoldDB" id="A0AA41WWX2"/>
<name>A0AA41WWX2_9RALS</name>
<evidence type="ECO:0000259" key="3">
    <source>
        <dbReference type="Pfam" id="PF20454"/>
    </source>
</evidence>
<dbReference type="HAMAP" id="MF_04144">
    <property type="entry name" value="TERL_LAMBDA"/>
    <property type="match status" value="1"/>
</dbReference>
<dbReference type="GO" id="GO:0016887">
    <property type="term" value="F:ATP hydrolysis activity"/>
    <property type="evidence" value="ECO:0007669"/>
    <property type="project" value="InterPro"/>
</dbReference>
<dbReference type="InterPro" id="IPR046453">
    <property type="entry name" value="GpA_ATPase"/>
</dbReference>
<dbReference type="PANTHER" id="PTHR34413:SF2">
    <property type="entry name" value="PROPHAGE TAIL FIBER ASSEMBLY PROTEIN HOMOLOG TFAE-RELATED"/>
    <property type="match status" value="1"/>
</dbReference>
<dbReference type="EMBL" id="JAMYWC010000005">
    <property type="protein sequence ID" value="MCP1174354.1"/>
    <property type="molecule type" value="Genomic_DNA"/>
</dbReference>
<dbReference type="InterPro" id="IPR046454">
    <property type="entry name" value="GpA_endonuclease"/>
</dbReference>
<evidence type="ECO:0000313" key="4">
    <source>
        <dbReference type="EMBL" id="MCP1174354.1"/>
    </source>
</evidence>
<sequence>MSHPDGAALFARAFLAGLKPDPELWVDQWSEEFMVIPDESGAAETGPYRSARTPYAVEPMQCLSPAHPCLRVVAMVASQLFKTQIALNWISATIHRAPANFLALQPTLTLTRRFSARVARTLEAVPVLRERVAYSRSRDAANTAERKDFRKGTLFINTAGSAANLAEVSARYVYGDEIDRWVRDLNNEGDPIGIAEKRASTFGRNAKFYYSSSPTIDGASRIAELYAQSDQRHYYVSCPHCGHEHILEFEQLRASDDLSDVYCECPACFYKIREHEKPALFKTGRWIAHGQGDGETVGFHLSTMYAPLGWVSWRALCKEHREAKLAMEKGDPGLMQVFYNTRLARLWDNAQQRTNADELRERAEDYRLRTVPPGALLLTAAVDTQDDRLELLIMGWGEGMERWTIDHQIFMGDPADPALWATLDEALQATFLHASGKEMNIRAVAIDSGGSHTQDVYHFTRLRQWRHVLAVKGASKPNKPVIAQRPSRVDVTWQGTTEVDGAELWIVGTDTAKDWIYNRFKLTSGPGALHFSNDLPLEFYKQLTAEKQIVRYVKGFPRTEWVKARGDRNEILDLNVYNLAAAHYLGLHKYQEPDWRRLRLHFDQGSLFAAAPVSDGAPQELAAPMAVDASPRPAHTRRRVAASRYLKRR</sequence>
<feature type="compositionally biased region" description="Basic residues" evidence="1">
    <location>
        <begin position="634"/>
        <end position="649"/>
    </location>
</feature>
<dbReference type="RefSeq" id="WP_253539805.1">
    <property type="nucleotide sequence ID" value="NZ_JAMYWC010000005.1"/>
</dbReference>
<evidence type="ECO:0000313" key="5">
    <source>
        <dbReference type="Proteomes" id="UP001162793"/>
    </source>
</evidence>
<evidence type="ECO:0000259" key="2">
    <source>
        <dbReference type="Pfam" id="PF05876"/>
    </source>
</evidence>
<feature type="region of interest" description="Disordered" evidence="1">
    <location>
        <begin position="628"/>
        <end position="649"/>
    </location>
</feature>
<dbReference type="Proteomes" id="UP001162793">
    <property type="component" value="Unassembled WGS sequence"/>
</dbReference>
<evidence type="ECO:0000256" key="1">
    <source>
        <dbReference type="SAM" id="MobiDB-lite"/>
    </source>
</evidence>
<dbReference type="Pfam" id="PF20454">
    <property type="entry name" value="GpA_nuclease"/>
    <property type="match status" value="1"/>
</dbReference>
<reference evidence="5" key="1">
    <citation type="journal article" date="2023" name="Front. Microbiol.">
        <title>Ralstonia chuxiongensis sp. nov., Ralstonia mojiangensis sp. nov., and Ralstonia soli sp. nov., isolated from tobacco fields, are three novel species in the family Burkholderiaceae.</title>
        <authorList>
            <person name="Lu C.H."/>
            <person name="Zhang Y.Y."/>
            <person name="Jiang N."/>
            <person name="Chen W."/>
            <person name="Shao X."/>
            <person name="Zhao Z.M."/>
            <person name="Lu W.L."/>
            <person name="Hu X."/>
            <person name="Xi Y.X."/>
            <person name="Zou S.Y."/>
            <person name="Wei Q.J."/>
            <person name="Lin Z.L."/>
            <person name="Gong L."/>
            <person name="Gai X.T."/>
            <person name="Zhang L.Q."/>
            <person name="Li J.Y."/>
            <person name="Jin Y."/>
            <person name="Xia Z.Y."/>
        </authorList>
    </citation>
    <scope>NUCLEOTIDE SEQUENCE [LARGE SCALE GENOMIC DNA]</scope>
    <source>
        <strain evidence="5">21YRMH01-3</strain>
    </source>
</reference>
<dbReference type="GO" id="GO:0004519">
    <property type="term" value="F:endonuclease activity"/>
    <property type="evidence" value="ECO:0007669"/>
    <property type="project" value="InterPro"/>
</dbReference>
<keyword evidence="5" id="KW-1185">Reference proteome</keyword>
<protein>
    <submittedName>
        <fullName evidence="4">Phage terminase large subunit family protein</fullName>
    </submittedName>
</protein>
<dbReference type="Pfam" id="PF05876">
    <property type="entry name" value="GpA_ATPase"/>
    <property type="match status" value="1"/>
</dbReference>
<feature type="domain" description="Phage terminase large subunit GpA ATPase" evidence="2">
    <location>
        <begin position="43"/>
        <end position="286"/>
    </location>
</feature>
<dbReference type="InterPro" id="IPR008866">
    <property type="entry name" value="Phage_lambda_GpA-like"/>
</dbReference>
<organism evidence="4 5">
    <name type="scientific">Ralstonia chuxiongensis</name>
    <dbReference type="NCBI Taxonomy" id="2957504"/>
    <lineage>
        <taxon>Bacteria</taxon>
        <taxon>Pseudomonadati</taxon>
        <taxon>Pseudomonadota</taxon>
        <taxon>Betaproteobacteria</taxon>
        <taxon>Burkholderiales</taxon>
        <taxon>Burkholderiaceae</taxon>
        <taxon>Ralstonia</taxon>
    </lineage>
</organism>
<feature type="domain" description="Terminase large subunit GpA endonuclease" evidence="3">
    <location>
        <begin position="296"/>
        <end position="592"/>
    </location>
</feature>
<comment type="caution">
    <text evidence="4">The sequence shown here is derived from an EMBL/GenBank/DDBJ whole genome shotgun (WGS) entry which is preliminary data.</text>
</comment>
<dbReference type="InterPro" id="IPR051220">
    <property type="entry name" value="TFA_Chaperone"/>
</dbReference>
<proteinExistence type="inferred from homology"/>
<accession>A0AA41WWX2</accession>
<gene>
    <name evidence="4" type="ORF">NKG59_18480</name>
</gene>
<dbReference type="PANTHER" id="PTHR34413">
    <property type="entry name" value="PROPHAGE TAIL FIBER ASSEMBLY PROTEIN HOMOLOG TFAE-RELATED-RELATED"/>
    <property type="match status" value="1"/>
</dbReference>